<keyword evidence="1" id="KW-0812">Transmembrane</keyword>
<evidence type="ECO:0000256" key="1">
    <source>
        <dbReference type="SAM" id="Phobius"/>
    </source>
</evidence>
<dbReference type="InterPro" id="IPR010406">
    <property type="entry name" value="DUF1003"/>
</dbReference>
<proteinExistence type="predicted"/>
<gene>
    <name evidence="2" type="ORF">Ga0061063_1431</name>
</gene>
<dbReference type="PANTHER" id="PTHR41386">
    <property type="entry name" value="INTEGRAL MEMBRANE PROTEIN-RELATED"/>
    <property type="match status" value="1"/>
</dbReference>
<protein>
    <submittedName>
        <fullName evidence="2">Uncharacterized membrane protein</fullName>
    </submittedName>
</protein>
<dbReference type="Proteomes" id="UP000243535">
    <property type="component" value="Unassembled WGS sequence"/>
</dbReference>
<dbReference type="OrthoDB" id="9795736at2"/>
<keyword evidence="3" id="KW-1185">Reference proteome</keyword>
<dbReference type="RefSeq" id="WP_054286825.1">
    <property type="nucleotide sequence ID" value="NZ_CYHA01000002.1"/>
</dbReference>
<dbReference type="EMBL" id="CYHA01000002">
    <property type="protein sequence ID" value="CUA82734.1"/>
    <property type="molecule type" value="Genomic_DNA"/>
</dbReference>
<dbReference type="Pfam" id="PF06210">
    <property type="entry name" value="DUF1003"/>
    <property type="match status" value="1"/>
</dbReference>
<name>A0A0K6GVU7_9NEIS</name>
<dbReference type="AlphaFoldDB" id="A0A0K6GVU7"/>
<feature type="transmembrane region" description="Helical" evidence="1">
    <location>
        <begin position="97"/>
        <end position="121"/>
    </location>
</feature>
<feature type="transmembrane region" description="Helical" evidence="1">
    <location>
        <begin position="65"/>
        <end position="85"/>
    </location>
</feature>
<keyword evidence="1" id="KW-1133">Transmembrane helix</keyword>
<accession>A0A0K6GVU7</accession>
<dbReference type="STRING" id="375574.GCA_001418035_01223"/>
<reference evidence="3" key="1">
    <citation type="submission" date="2015-08" db="EMBL/GenBank/DDBJ databases">
        <authorList>
            <person name="Varghese N."/>
        </authorList>
    </citation>
    <scope>NUCLEOTIDE SEQUENCE [LARGE SCALE GENOMIC DNA]</scope>
    <source>
        <strain evidence="3">DSM 17901</strain>
    </source>
</reference>
<evidence type="ECO:0000313" key="3">
    <source>
        <dbReference type="Proteomes" id="UP000243535"/>
    </source>
</evidence>
<organism evidence="2 3">
    <name type="scientific">Gulbenkiania indica</name>
    <dbReference type="NCBI Taxonomy" id="375574"/>
    <lineage>
        <taxon>Bacteria</taxon>
        <taxon>Pseudomonadati</taxon>
        <taxon>Pseudomonadota</taxon>
        <taxon>Betaproteobacteria</taxon>
        <taxon>Neisseriales</taxon>
        <taxon>Chromobacteriaceae</taxon>
        <taxon>Gulbenkiania</taxon>
    </lineage>
</organism>
<keyword evidence="1" id="KW-0472">Membrane</keyword>
<evidence type="ECO:0000313" key="2">
    <source>
        <dbReference type="EMBL" id="CUA82734.1"/>
    </source>
</evidence>
<dbReference type="PANTHER" id="PTHR41386:SF1">
    <property type="entry name" value="MEMBRANE PROTEIN"/>
    <property type="match status" value="1"/>
</dbReference>
<sequence length="185" mass="21210">MTQDNKHIRYLAEHLLHTGVNDLTDRERHALLRIARKLQANRSDQPLHDPGLTFGERLADRVAEFGGSWTFITLFGAFLFGWALVNTEILGARAFDPYPYVFLNLVLSMLAAIQAPIIMMSQNRQAARDRMTMLRDFEVNLKADASIDELHRRLDHLTWQVLSDLDAIRRTLRPAPPEEEAPPLQ</sequence>